<protein>
    <submittedName>
        <fullName evidence="2">Calcium-transporting ATPase</fullName>
    </submittedName>
</protein>
<comment type="caution">
    <text evidence="2">The sequence shown here is derived from an EMBL/GenBank/DDBJ whole genome shotgun (WGS) entry which is preliminary data.</text>
</comment>
<name>A0A2R6S299_ACTCC</name>
<keyword evidence="3" id="KW-1185">Reference proteome</keyword>
<organism evidence="2 3">
    <name type="scientific">Actinidia chinensis var. chinensis</name>
    <name type="common">Chinese soft-hair kiwi</name>
    <dbReference type="NCBI Taxonomy" id="1590841"/>
    <lineage>
        <taxon>Eukaryota</taxon>
        <taxon>Viridiplantae</taxon>
        <taxon>Streptophyta</taxon>
        <taxon>Embryophyta</taxon>
        <taxon>Tracheophyta</taxon>
        <taxon>Spermatophyta</taxon>
        <taxon>Magnoliopsida</taxon>
        <taxon>eudicotyledons</taxon>
        <taxon>Gunneridae</taxon>
        <taxon>Pentapetalae</taxon>
        <taxon>asterids</taxon>
        <taxon>Ericales</taxon>
        <taxon>Actinidiaceae</taxon>
        <taxon>Actinidia</taxon>
    </lineage>
</organism>
<reference evidence="2 3" key="1">
    <citation type="submission" date="2017-07" db="EMBL/GenBank/DDBJ databases">
        <title>An improved, manually edited Actinidia chinensis var. chinensis (kiwifruit) genome highlights the challenges associated with draft genomes and gene prediction in plants.</title>
        <authorList>
            <person name="Pilkington S."/>
            <person name="Crowhurst R."/>
            <person name="Hilario E."/>
            <person name="Nardozza S."/>
            <person name="Fraser L."/>
            <person name="Peng Y."/>
            <person name="Gunaseelan K."/>
            <person name="Simpson R."/>
            <person name="Tahir J."/>
            <person name="Deroles S."/>
            <person name="Templeton K."/>
            <person name="Luo Z."/>
            <person name="Davy M."/>
            <person name="Cheng C."/>
            <person name="Mcneilage M."/>
            <person name="Scaglione D."/>
            <person name="Liu Y."/>
            <person name="Zhang Q."/>
            <person name="Datson P."/>
            <person name="De Silva N."/>
            <person name="Gardiner S."/>
            <person name="Bassett H."/>
            <person name="Chagne D."/>
            <person name="Mccallum J."/>
            <person name="Dzierzon H."/>
            <person name="Deng C."/>
            <person name="Wang Y.-Y."/>
            <person name="Barron N."/>
            <person name="Manako K."/>
            <person name="Bowen J."/>
            <person name="Foster T."/>
            <person name="Erridge Z."/>
            <person name="Tiffin H."/>
            <person name="Waite C."/>
            <person name="Davies K."/>
            <person name="Grierson E."/>
            <person name="Laing W."/>
            <person name="Kirk R."/>
            <person name="Chen X."/>
            <person name="Wood M."/>
            <person name="Montefiori M."/>
            <person name="Brummell D."/>
            <person name="Schwinn K."/>
            <person name="Catanach A."/>
            <person name="Fullerton C."/>
            <person name="Li D."/>
            <person name="Meiyalaghan S."/>
            <person name="Nieuwenhuizen N."/>
            <person name="Read N."/>
            <person name="Prakash R."/>
            <person name="Hunter D."/>
            <person name="Zhang H."/>
            <person name="Mckenzie M."/>
            <person name="Knabel M."/>
            <person name="Harris A."/>
            <person name="Allan A."/>
            <person name="Chen A."/>
            <person name="Janssen B."/>
            <person name="Plunkett B."/>
            <person name="Dwamena C."/>
            <person name="Voogd C."/>
            <person name="Leif D."/>
            <person name="Lafferty D."/>
            <person name="Souleyre E."/>
            <person name="Varkonyi-Gasic E."/>
            <person name="Gambi F."/>
            <person name="Hanley J."/>
            <person name="Yao J.-L."/>
            <person name="Cheung J."/>
            <person name="David K."/>
            <person name="Warren B."/>
            <person name="Marsh K."/>
            <person name="Snowden K."/>
            <person name="Lin-Wang K."/>
            <person name="Brian L."/>
            <person name="Martinez-Sanchez M."/>
            <person name="Wang M."/>
            <person name="Ileperuma N."/>
            <person name="Macnee N."/>
            <person name="Campin R."/>
            <person name="Mcatee P."/>
            <person name="Drummond R."/>
            <person name="Espley R."/>
            <person name="Ireland H."/>
            <person name="Wu R."/>
            <person name="Atkinson R."/>
            <person name="Karunairetnam S."/>
            <person name="Bulley S."/>
            <person name="Chunkath S."/>
            <person name="Hanley Z."/>
            <person name="Storey R."/>
            <person name="Thrimawithana A."/>
            <person name="Thomson S."/>
            <person name="David C."/>
            <person name="Testolin R."/>
        </authorList>
    </citation>
    <scope>NUCLEOTIDE SEQUENCE [LARGE SCALE GENOMIC DNA]</scope>
    <source>
        <strain evidence="3">cv. Red5</strain>
        <tissue evidence="2">Young leaf</tissue>
    </source>
</reference>
<sequence>MDMTDRFQQSPYRRQRTDVEAGTGRSSNYGEGSSSCSFEIYRTKDASVHRLRRWRRGTLVSLATGVFCNNANGGGRQR</sequence>
<proteinExistence type="predicted"/>
<dbReference type="AlphaFoldDB" id="A0A2R6S299"/>
<feature type="region of interest" description="Disordered" evidence="1">
    <location>
        <begin position="1"/>
        <end position="34"/>
    </location>
</feature>
<reference evidence="3" key="2">
    <citation type="journal article" date="2018" name="BMC Genomics">
        <title>A manually annotated Actinidia chinensis var. chinensis (kiwifruit) genome highlights the challenges associated with draft genomes and gene prediction in plants.</title>
        <authorList>
            <person name="Pilkington S.M."/>
            <person name="Crowhurst R."/>
            <person name="Hilario E."/>
            <person name="Nardozza S."/>
            <person name="Fraser L."/>
            <person name="Peng Y."/>
            <person name="Gunaseelan K."/>
            <person name="Simpson R."/>
            <person name="Tahir J."/>
            <person name="Deroles S.C."/>
            <person name="Templeton K."/>
            <person name="Luo Z."/>
            <person name="Davy M."/>
            <person name="Cheng C."/>
            <person name="McNeilage M."/>
            <person name="Scaglione D."/>
            <person name="Liu Y."/>
            <person name="Zhang Q."/>
            <person name="Datson P."/>
            <person name="De Silva N."/>
            <person name="Gardiner S.E."/>
            <person name="Bassett H."/>
            <person name="Chagne D."/>
            <person name="McCallum J."/>
            <person name="Dzierzon H."/>
            <person name="Deng C."/>
            <person name="Wang Y.Y."/>
            <person name="Barron L."/>
            <person name="Manako K."/>
            <person name="Bowen J."/>
            <person name="Foster T.M."/>
            <person name="Erridge Z.A."/>
            <person name="Tiffin H."/>
            <person name="Waite C.N."/>
            <person name="Davies K.M."/>
            <person name="Grierson E.P."/>
            <person name="Laing W.A."/>
            <person name="Kirk R."/>
            <person name="Chen X."/>
            <person name="Wood M."/>
            <person name="Montefiori M."/>
            <person name="Brummell D.A."/>
            <person name="Schwinn K.E."/>
            <person name="Catanach A."/>
            <person name="Fullerton C."/>
            <person name="Li D."/>
            <person name="Meiyalaghan S."/>
            <person name="Nieuwenhuizen N."/>
            <person name="Read N."/>
            <person name="Prakash R."/>
            <person name="Hunter D."/>
            <person name="Zhang H."/>
            <person name="McKenzie M."/>
            <person name="Knabel M."/>
            <person name="Harris A."/>
            <person name="Allan A.C."/>
            <person name="Gleave A."/>
            <person name="Chen A."/>
            <person name="Janssen B.J."/>
            <person name="Plunkett B."/>
            <person name="Ampomah-Dwamena C."/>
            <person name="Voogd C."/>
            <person name="Leif D."/>
            <person name="Lafferty D."/>
            <person name="Souleyre E.J.F."/>
            <person name="Varkonyi-Gasic E."/>
            <person name="Gambi F."/>
            <person name="Hanley J."/>
            <person name="Yao J.L."/>
            <person name="Cheung J."/>
            <person name="David K.M."/>
            <person name="Warren B."/>
            <person name="Marsh K."/>
            <person name="Snowden K.C."/>
            <person name="Lin-Wang K."/>
            <person name="Brian L."/>
            <person name="Martinez-Sanchez M."/>
            <person name="Wang M."/>
            <person name="Ileperuma N."/>
            <person name="Macnee N."/>
            <person name="Campin R."/>
            <person name="McAtee P."/>
            <person name="Drummond R.S.M."/>
            <person name="Espley R.V."/>
            <person name="Ireland H.S."/>
            <person name="Wu R."/>
            <person name="Atkinson R.G."/>
            <person name="Karunairetnam S."/>
            <person name="Bulley S."/>
            <person name="Chunkath S."/>
            <person name="Hanley Z."/>
            <person name="Storey R."/>
            <person name="Thrimawithana A.H."/>
            <person name="Thomson S."/>
            <person name="David C."/>
            <person name="Testolin R."/>
            <person name="Huang H."/>
            <person name="Hellens R.P."/>
            <person name="Schaffer R.J."/>
        </authorList>
    </citation>
    <scope>NUCLEOTIDE SEQUENCE [LARGE SCALE GENOMIC DNA]</scope>
    <source>
        <strain evidence="3">cv. Red5</strain>
    </source>
</reference>
<evidence type="ECO:0000256" key="1">
    <source>
        <dbReference type="SAM" id="MobiDB-lite"/>
    </source>
</evidence>
<accession>A0A2R6S299</accession>
<gene>
    <name evidence="2" type="ORF">CEY00_Acc00895</name>
</gene>
<feature type="compositionally biased region" description="Polar residues" evidence="1">
    <location>
        <begin position="1"/>
        <end position="12"/>
    </location>
</feature>
<dbReference type="OrthoDB" id="3352408at2759"/>
<dbReference type="Gramene" id="PSS36383">
    <property type="protein sequence ID" value="PSS36383"/>
    <property type="gene ID" value="CEY00_Acc00895"/>
</dbReference>
<feature type="compositionally biased region" description="Low complexity" evidence="1">
    <location>
        <begin position="24"/>
        <end position="34"/>
    </location>
</feature>
<dbReference type="InParanoid" id="A0A2R6S299"/>
<dbReference type="EMBL" id="NKQK01000001">
    <property type="protein sequence ID" value="PSS36383.1"/>
    <property type="molecule type" value="Genomic_DNA"/>
</dbReference>
<evidence type="ECO:0000313" key="2">
    <source>
        <dbReference type="EMBL" id="PSS36383.1"/>
    </source>
</evidence>
<dbReference type="Proteomes" id="UP000241394">
    <property type="component" value="Chromosome LG1"/>
</dbReference>
<evidence type="ECO:0000313" key="3">
    <source>
        <dbReference type="Proteomes" id="UP000241394"/>
    </source>
</evidence>